<keyword evidence="1" id="KW-0472">Membrane</keyword>
<sequence length="294" mass="33266">MLSSVAFGIAVMLIVIPLLALTLPGFRRQKKLANVASLLQKSESELMLMGQNPLIRSFAVSLSKRPWLDVVFGKKLRIMYHKLERKESYELFMAKTLVQSILPCLGILALANVLKQPILYVMAPVSVVLFFSTALNGITRDFKQRKSLLIRDLPNLINKMITALEVGKPLTLIFTEVSERCGPLLAGMLRKLVADTNIMSMRDALQNFAKQVDLPVMYDFVSVVNIIMEKGFREAEADLNGIKNDLRELRKLSLDELTKGSPTKMNWFYFIMIGHVLIFFFLTMIKMFSGLNSL</sequence>
<gene>
    <name evidence="2" type="ORF">DJ90_2938</name>
</gene>
<feature type="transmembrane region" description="Helical" evidence="1">
    <location>
        <begin position="267"/>
        <end position="288"/>
    </location>
</feature>
<accession>A0A090Y5J0</accession>
<protein>
    <recommendedName>
        <fullName evidence="4">Type II secretion system (T2SS), F family protein</fullName>
    </recommendedName>
</protein>
<dbReference type="STRING" id="44252.DJ90_2938"/>
<dbReference type="GeneID" id="77008628"/>
<dbReference type="AlphaFoldDB" id="A0A090Y5J0"/>
<reference evidence="2 3" key="1">
    <citation type="submission" date="2014-04" db="EMBL/GenBank/DDBJ databases">
        <authorList>
            <person name="Bishop-Lilly K.A."/>
            <person name="Broomall S.M."/>
            <person name="Chain P.S."/>
            <person name="Chertkov O."/>
            <person name="Coyne S.R."/>
            <person name="Daligault H.E."/>
            <person name="Davenport K.W."/>
            <person name="Erkkila T."/>
            <person name="Frey K.G."/>
            <person name="Gibbons H.S."/>
            <person name="Gu W."/>
            <person name="Jaissle J."/>
            <person name="Johnson S.L."/>
            <person name="Koroleva G.I."/>
            <person name="Ladner J.T."/>
            <person name="Lo C.-C."/>
            <person name="Minogue T.D."/>
            <person name="Munk C."/>
            <person name="Palacios G.F."/>
            <person name="Redden C.L."/>
            <person name="Rosenzweig C.N."/>
            <person name="Scholz M.B."/>
            <person name="Teshima H."/>
            <person name="Xu Y."/>
        </authorList>
    </citation>
    <scope>NUCLEOTIDE SEQUENCE [LARGE SCALE GENOMIC DNA]</scope>
    <source>
        <strain evidence="2 3">8244</strain>
    </source>
</reference>
<name>A0A090Y5J0_PAEMA</name>
<dbReference type="RefSeq" id="WP_036624650.1">
    <property type="nucleotide sequence ID" value="NZ_BOSD01000003.1"/>
</dbReference>
<keyword evidence="1" id="KW-0812">Transmembrane</keyword>
<organism evidence="2 3">
    <name type="scientific">Paenibacillus macerans</name>
    <name type="common">Bacillus macerans</name>
    <dbReference type="NCBI Taxonomy" id="44252"/>
    <lineage>
        <taxon>Bacteria</taxon>
        <taxon>Bacillati</taxon>
        <taxon>Bacillota</taxon>
        <taxon>Bacilli</taxon>
        <taxon>Bacillales</taxon>
        <taxon>Paenibacillaceae</taxon>
        <taxon>Paenibacillus</taxon>
    </lineage>
</organism>
<evidence type="ECO:0000256" key="1">
    <source>
        <dbReference type="SAM" id="Phobius"/>
    </source>
</evidence>
<dbReference type="PANTHER" id="PTHR35007">
    <property type="entry name" value="INTEGRAL MEMBRANE PROTEIN-RELATED"/>
    <property type="match status" value="1"/>
</dbReference>
<keyword evidence="3" id="KW-1185">Reference proteome</keyword>
<dbReference type="HOGENOM" id="CLU_976064_0_0_9"/>
<feature type="transmembrane region" description="Helical" evidence="1">
    <location>
        <begin position="6"/>
        <end position="26"/>
    </location>
</feature>
<dbReference type="OrthoDB" id="2619000at2"/>
<evidence type="ECO:0000313" key="3">
    <source>
        <dbReference type="Proteomes" id="UP000029278"/>
    </source>
</evidence>
<feature type="transmembrane region" description="Helical" evidence="1">
    <location>
        <begin position="117"/>
        <end position="138"/>
    </location>
</feature>
<dbReference type="PATRIC" id="fig|44252.3.peg.6243"/>
<evidence type="ECO:0000313" key="2">
    <source>
        <dbReference type="EMBL" id="KFM93072.1"/>
    </source>
</evidence>
<comment type="caution">
    <text evidence="2">The sequence shown here is derived from an EMBL/GenBank/DDBJ whole genome shotgun (WGS) entry which is preliminary data.</text>
</comment>
<dbReference type="PANTHER" id="PTHR35007:SF2">
    <property type="entry name" value="PILUS ASSEMBLE PROTEIN"/>
    <property type="match status" value="1"/>
</dbReference>
<evidence type="ECO:0008006" key="4">
    <source>
        <dbReference type="Google" id="ProtNLM"/>
    </source>
</evidence>
<keyword evidence="1" id="KW-1133">Transmembrane helix</keyword>
<dbReference type="EMBL" id="JMQA01000053">
    <property type="protein sequence ID" value="KFM93072.1"/>
    <property type="molecule type" value="Genomic_DNA"/>
</dbReference>
<dbReference type="Proteomes" id="UP000029278">
    <property type="component" value="Unassembled WGS sequence"/>
</dbReference>
<proteinExistence type="predicted"/>
<feature type="transmembrane region" description="Helical" evidence="1">
    <location>
        <begin position="92"/>
        <end position="111"/>
    </location>
</feature>